<accession>A0A2A9P109</accession>
<feature type="region of interest" description="Disordered" evidence="6">
    <location>
        <begin position="279"/>
        <end position="322"/>
    </location>
</feature>
<evidence type="ECO:0000313" key="7">
    <source>
        <dbReference type="EMBL" id="PFH54861.1"/>
    </source>
</evidence>
<evidence type="ECO:0000313" key="8">
    <source>
        <dbReference type="Proteomes" id="UP000242287"/>
    </source>
</evidence>
<evidence type="ECO:0000256" key="6">
    <source>
        <dbReference type="SAM" id="MobiDB-lite"/>
    </source>
</evidence>
<keyword evidence="8" id="KW-1185">Reference proteome</keyword>
<comment type="function">
    <text evidence="1">Involved in nucleolar processing of pre-18S ribosomal RNA.</text>
</comment>
<keyword evidence="4" id="KW-0698">rRNA processing</keyword>
<dbReference type="Pfam" id="PF03998">
    <property type="entry name" value="Utp11"/>
    <property type="match status" value="1"/>
</dbReference>
<dbReference type="AlphaFoldDB" id="A0A2A9P109"/>
<dbReference type="GO" id="GO:0006364">
    <property type="term" value="P:rRNA processing"/>
    <property type="evidence" value="ECO:0007669"/>
    <property type="project" value="UniProtKB-KW"/>
</dbReference>
<proteinExistence type="inferred from homology"/>
<feature type="compositionally biased region" description="Acidic residues" evidence="6">
    <location>
        <begin position="290"/>
        <end position="305"/>
    </location>
</feature>
<feature type="compositionally biased region" description="Acidic residues" evidence="6">
    <location>
        <begin position="222"/>
        <end position="235"/>
    </location>
</feature>
<feature type="region of interest" description="Disordered" evidence="6">
    <location>
        <begin position="194"/>
        <end position="247"/>
    </location>
</feature>
<feature type="compositionally biased region" description="Low complexity" evidence="6">
    <location>
        <begin position="209"/>
        <end position="220"/>
    </location>
</feature>
<dbReference type="EMBL" id="KZ301969">
    <property type="protein sequence ID" value="PFH54861.1"/>
    <property type="molecule type" value="Genomic_DNA"/>
</dbReference>
<comment type="subcellular location">
    <subcellularLocation>
        <location evidence="2">Nucleus</location>
        <location evidence="2">Nucleolus</location>
    </subcellularLocation>
</comment>
<dbReference type="GO" id="GO:0032040">
    <property type="term" value="C:small-subunit processome"/>
    <property type="evidence" value="ECO:0007669"/>
    <property type="project" value="InterPro"/>
</dbReference>
<dbReference type="STRING" id="703135.A0A2A9P109"/>
<dbReference type="Proteomes" id="UP000242287">
    <property type="component" value="Unassembled WGS sequence"/>
</dbReference>
<organism evidence="7 8">
    <name type="scientific">Amanita thiersii Skay4041</name>
    <dbReference type="NCBI Taxonomy" id="703135"/>
    <lineage>
        <taxon>Eukaryota</taxon>
        <taxon>Fungi</taxon>
        <taxon>Dikarya</taxon>
        <taxon>Basidiomycota</taxon>
        <taxon>Agaricomycotina</taxon>
        <taxon>Agaricomycetes</taxon>
        <taxon>Agaricomycetidae</taxon>
        <taxon>Agaricales</taxon>
        <taxon>Pluteineae</taxon>
        <taxon>Amanitaceae</taxon>
        <taxon>Amanita</taxon>
    </lineage>
</organism>
<sequence length="336" mass="39192">MPSLPLNRPTHKERSQLAHRAKYGILEKHKDYVKRAQDYHSKQRRLHRLRQKAVQRNKDEFYFSMVNERTRGGVHVKDRGNTALPTDVVKLLKTQDENYVRTMRLTGLKKIDKLKKQLMEIAADIHEDIEKSLSPEEIVILREAGILPAPLKGKNHRRTNHIVFVDDQEHPRHNSTGKDAQTAIEEAQDVMRGPAMLGWKSPGPHKKQSTSLQSPLLSSSGEDQETEDEDEDTNEQESVAPSRGQSRLLKELSARLLRDRQLRYTQREFEMQRLMMGKGARKKLRGVEKVDDDDDGDDETDEDEADARWGKQRRHKGVNENTYRPRVYKWKLERKR</sequence>
<name>A0A2A9P109_9AGAR</name>
<reference evidence="7 8" key="1">
    <citation type="submission" date="2014-02" db="EMBL/GenBank/DDBJ databases">
        <title>Transposable element dynamics among asymbiotic and ectomycorrhizal Amanita fungi.</title>
        <authorList>
            <consortium name="DOE Joint Genome Institute"/>
            <person name="Hess J."/>
            <person name="Skrede I."/>
            <person name="Wolfe B."/>
            <person name="LaButti K."/>
            <person name="Ohm R.A."/>
            <person name="Grigoriev I.V."/>
            <person name="Pringle A."/>
        </authorList>
    </citation>
    <scope>NUCLEOTIDE SEQUENCE [LARGE SCALE GENOMIC DNA]</scope>
    <source>
        <strain evidence="7 8">SKay4041</strain>
    </source>
</reference>
<dbReference type="InterPro" id="IPR007144">
    <property type="entry name" value="SSU_processome_Utp11"/>
</dbReference>
<comment type="similarity">
    <text evidence="3">Belongs to the UTP11 family.</text>
</comment>
<evidence type="ECO:0000256" key="3">
    <source>
        <dbReference type="ARBA" id="ARBA00008105"/>
    </source>
</evidence>
<evidence type="ECO:0000256" key="1">
    <source>
        <dbReference type="ARBA" id="ARBA00004099"/>
    </source>
</evidence>
<evidence type="ECO:0000256" key="5">
    <source>
        <dbReference type="ARBA" id="ARBA00023242"/>
    </source>
</evidence>
<dbReference type="OrthoDB" id="29058at2759"/>
<keyword evidence="5" id="KW-0539">Nucleus</keyword>
<evidence type="ECO:0000256" key="2">
    <source>
        <dbReference type="ARBA" id="ARBA00004604"/>
    </source>
</evidence>
<protein>
    <recommendedName>
        <fullName evidence="9">U3 small nucleolar RNA-associated protein 11</fullName>
    </recommendedName>
</protein>
<evidence type="ECO:0000256" key="4">
    <source>
        <dbReference type="ARBA" id="ARBA00022552"/>
    </source>
</evidence>
<dbReference type="PANTHER" id="PTHR12838:SF0">
    <property type="entry name" value="U3 SMALL NUCLEOLAR RNA-ASSOCIATED PROTEIN 11-RELATED"/>
    <property type="match status" value="1"/>
</dbReference>
<dbReference type="PANTHER" id="PTHR12838">
    <property type="entry name" value="U3 SMALL NUCLEOLAR RNA-ASSOCIATED PROTEIN 11"/>
    <property type="match status" value="1"/>
</dbReference>
<evidence type="ECO:0008006" key="9">
    <source>
        <dbReference type="Google" id="ProtNLM"/>
    </source>
</evidence>
<gene>
    <name evidence="7" type="ORF">AMATHDRAFT_134110</name>
</gene>